<sequence length="311" mass="34367">MNGDLKETVSTELAAEMPPAVIAFAAHLAETARRPPVAVLFYGSSVRTGDLTGLLDFYVVVERLADWREGRLRRAANRILPPNVEYHELMHADGPLKAKVAILAEDQFEALARGRGLDSSVWVRFCQPVAAPWCRDASDRDRMADTVAGAISTAAGFAAGLGPETGDPADFWQALFRRTYASELRVEGAARSGSIVAFAPARYRAVLAPALTLAGIPVEETGGGEIRPGLSRRERQRFERAWRWRRLAAKPLNLARLAKAAFTFRGGADYIVWKIARHSGEEIRLTPWQRRHPLLAAGPVLLRLWRRGVLR</sequence>
<comment type="caution">
    <text evidence="1">The sequence shown here is derived from an EMBL/GenBank/DDBJ whole genome shotgun (WGS) entry which is preliminary data.</text>
</comment>
<accession>A0A506U6C2</accession>
<name>A0A506U6C2_9HYPH</name>
<dbReference type="Proteomes" id="UP000320314">
    <property type="component" value="Unassembled WGS sequence"/>
</dbReference>
<evidence type="ECO:0008006" key="3">
    <source>
        <dbReference type="Google" id="ProtNLM"/>
    </source>
</evidence>
<proteinExistence type="predicted"/>
<protein>
    <recommendedName>
        <fullName evidence="3">Phosphatidate cytidylyltransferase</fullName>
    </recommendedName>
</protein>
<evidence type="ECO:0000313" key="2">
    <source>
        <dbReference type="Proteomes" id="UP000320314"/>
    </source>
</evidence>
<organism evidence="1 2">
    <name type="scientific">Pararhizobium mangrovi</name>
    <dbReference type="NCBI Taxonomy" id="2590452"/>
    <lineage>
        <taxon>Bacteria</taxon>
        <taxon>Pseudomonadati</taxon>
        <taxon>Pseudomonadota</taxon>
        <taxon>Alphaproteobacteria</taxon>
        <taxon>Hyphomicrobiales</taxon>
        <taxon>Rhizobiaceae</taxon>
        <taxon>Rhizobium/Agrobacterium group</taxon>
        <taxon>Pararhizobium</taxon>
    </lineage>
</organism>
<reference evidence="1 2" key="1">
    <citation type="submission" date="2019-06" db="EMBL/GenBank/DDBJ databases">
        <authorList>
            <person name="Li M."/>
        </authorList>
    </citation>
    <scope>NUCLEOTIDE SEQUENCE [LARGE SCALE GENOMIC DNA]</scope>
    <source>
        <strain evidence="1 2">BGMRC6574</strain>
    </source>
</reference>
<dbReference type="OrthoDB" id="7340718at2"/>
<evidence type="ECO:0000313" key="1">
    <source>
        <dbReference type="EMBL" id="TPW29942.1"/>
    </source>
</evidence>
<dbReference type="EMBL" id="VHLH01000008">
    <property type="protein sequence ID" value="TPW29942.1"/>
    <property type="molecule type" value="Genomic_DNA"/>
</dbReference>
<gene>
    <name evidence="1" type="ORF">FJU11_06665</name>
</gene>
<keyword evidence="2" id="KW-1185">Reference proteome</keyword>
<dbReference type="RefSeq" id="WP_141166251.1">
    <property type="nucleotide sequence ID" value="NZ_VHLH01000008.1"/>
</dbReference>
<dbReference type="AlphaFoldDB" id="A0A506U6C2"/>